<keyword evidence="3" id="KW-1185">Reference proteome</keyword>
<dbReference type="SUPFAM" id="SSF46934">
    <property type="entry name" value="UBA-like"/>
    <property type="match status" value="1"/>
</dbReference>
<accession>A0A9N9RRH6</accession>
<dbReference type="InterPro" id="IPR009060">
    <property type="entry name" value="UBA-like_sf"/>
</dbReference>
<sequence length="709" mass="82544">MDFSNPNKLPIHEVILYHEKEKICALNAKWTEKRCITKYIPLKFKGGKIFDSFDEDEWMGENKLFNKDLEWILGLNFHRFWSHVIYDKEFLNPLLHFLQESTPFYIPLRDLFYDNEPLVELYERICRNALVIICRLITNRESDEEFMTKEKQAELIYGNYVISVPMLFDIVALYGYNNRDLVQKIITTVLKIEPKYSNDLKTGIKFVRDTLGTIKEQISLIEKENRDLFDSYEDVSLYLMNISSTLNLLAELVPNDIKSYCSHDLHLEQAIAIFYDNTIPILYQNSIEVDSSAWFLNFINYSRIELIHAFRNLLNKNLLAIFNANEKARLKIADEILCSFTEIAGYRLFIADYIKFYPIEMDLDVLTQSVLKIDKIKLDFVKDAFKLESSNIPNGYHGQSNNSEKPSDYEIDELEMEGACALPLKKEGPQLPDKDTEDFVQLETTKILELFPDYGAGYIRRLLAFYDNNSETVIAKMLEDTLDETLNNYDKQEPYIPPETEPLPSTSSALSTTDRYIEEFGGHVLKNGRNLTKKQPKSYADLINDKSHVNDMRDRYKQYNLVSDVIEDKDNEYDDEYDDSYEVFADTEPKIHIRGRMREALPDDIDSDTSEESDDGENQQPKKNPLDFCENPEVIRARREQRFQSKISKKQPNKPVAENKSRDVVGTAKGQGQSNDVLRNRQQKNTNKSSRANHSRKAGSTFKQSRGMY</sequence>
<evidence type="ECO:0000256" key="1">
    <source>
        <dbReference type="SAM" id="MobiDB-lite"/>
    </source>
</evidence>
<protein>
    <recommendedName>
        <fullName evidence="4">CUE domain-containing protein</fullName>
    </recommendedName>
</protein>
<dbReference type="CDD" id="cd14364">
    <property type="entry name" value="CUE_ASCC2"/>
    <property type="match status" value="1"/>
</dbReference>
<dbReference type="PANTHER" id="PTHR21494">
    <property type="entry name" value="ACTIVATING SIGNAL COINTEGRATOR 1 COMPLEX SUBUNIT 2 ASC-1 COMPLEX SUBUNIT P100"/>
    <property type="match status" value="1"/>
</dbReference>
<dbReference type="Proteomes" id="UP001153620">
    <property type="component" value="Chromosome 2"/>
</dbReference>
<dbReference type="GO" id="GO:0006355">
    <property type="term" value="P:regulation of DNA-templated transcription"/>
    <property type="evidence" value="ECO:0007669"/>
    <property type="project" value="TreeGrafter"/>
</dbReference>
<feature type="compositionally biased region" description="Acidic residues" evidence="1">
    <location>
        <begin position="602"/>
        <end position="617"/>
    </location>
</feature>
<feature type="region of interest" description="Disordered" evidence="1">
    <location>
        <begin position="594"/>
        <end position="709"/>
    </location>
</feature>
<dbReference type="OrthoDB" id="5577209at2759"/>
<evidence type="ECO:0000313" key="3">
    <source>
        <dbReference type="Proteomes" id="UP001153620"/>
    </source>
</evidence>
<dbReference type="Gene3D" id="1.10.8.10">
    <property type="entry name" value="DNA helicase RuvA subunit, C-terminal domain"/>
    <property type="match status" value="1"/>
</dbReference>
<dbReference type="EMBL" id="OU895878">
    <property type="protein sequence ID" value="CAG9802063.1"/>
    <property type="molecule type" value="Genomic_DNA"/>
</dbReference>
<dbReference type="InterPro" id="IPR041800">
    <property type="entry name" value="ASCC2_CUE"/>
</dbReference>
<feature type="compositionally biased region" description="Basic and acidic residues" evidence="1">
    <location>
        <begin position="633"/>
        <end position="643"/>
    </location>
</feature>
<evidence type="ECO:0008006" key="4">
    <source>
        <dbReference type="Google" id="ProtNLM"/>
    </source>
</evidence>
<dbReference type="InterPro" id="IPR052586">
    <property type="entry name" value="ASCC2"/>
</dbReference>
<dbReference type="PANTHER" id="PTHR21494:SF0">
    <property type="entry name" value="ACTIVATING SIGNAL COINTEGRATOR 1 COMPLEX SUBUNIT 2"/>
    <property type="match status" value="1"/>
</dbReference>
<name>A0A9N9RRH6_9DIPT</name>
<reference evidence="2" key="2">
    <citation type="submission" date="2022-10" db="EMBL/GenBank/DDBJ databases">
        <authorList>
            <consortium name="ENA_rothamsted_submissions"/>
            <consortium name="culmorum"/>
            <person name="King R."/>
        </authorList>
    </citation>
    <scope>NUCLEOTIDE SEQUENCE</scope>
</reference>
<dbReference type="GO" id="GO:0043130">
    <property type="term" value="F:ubiquitin binding"/>
    <property type="evidence" value="ECO:0007669"/>
    <property type="project" value="TreeGrafter"/>
</dbReference>
<organism evidence="2 3">
    <name type="scientific">Chironomus riparius</name>
    <dbReference type="NCBI Taxonomy" id="315576"/>
    <lineage>
        <taxon>Eukaryota</taxon>
        <taxon>Metazoa</taxon>
        <taxon>Ecdysozoa</taxon>
        <taxon>Arthropoda</taxon>
        <taxon>Hexapoda</taxon>
        <taxon>Insecta</taxon>
        <taxon>Pterygota</taxon>
        <taxon>Neoptera</taxon>
        <taxon>Endopterygota</taxon>
        <taxon>Diptera</taxon>
        <taxon>Nematocera</taxon>
        <taxon>Chironomoidea</taxon>
        <taxon>Chironomidae</taxon>
        <taxon>Chironominae</taxon>
        <taxon>Chironomus</taxon>
    </lineage>
</organism>
<proteinExistence type="predicted"/>
<evidence type="ECO:0000313" key="2">
    <source>
        <dbReference type="EMBL" id="CAG9802063.1"/>
    </source>
</evidence>
<reference evidence="2" key="1">
    <citation type="submission" date="2022-01" db="EMBL/GenBank/DDBJ databases">
        <authorList>
            <person name="King R."/>
        </authorList>
    </citation>
    <scope>NUCLEOTIDE SEQUENCE</scope>
</reference>
<dbReference type="AlphaFoldDB" id="A0A9N9RRH6"/>
<gene>
    <name evidence="2" type="ORF">CHIRRI_LOCUS4979</name>
</gene>